<evidence type="ECO:0000259" key="1">
    <source>
        <dbReference type="Pfam" id="PF13354"/>
    </source>
</evidence>
<dbReference type="RefSeq" id="WP_109683695.1">
    <property type="nucleotide sequence ID" value="NZ_QGDN01000001.1"/>
</dbReference>
<accession>A0A2Y8ZMC5</accession>
<gene>
    <name evidence="2" type="ORF">SAMN04489750_0200</name>
</gene>
<dbReference type="SUPFAM" id="SSF56601">
    <property type="entry name" value="beta-lactamase/transpeptidase-like"/>
    <property type="match status" value="1"/>
</dbReference>
<keyword evidence="3" id="KW-1185">Reference proteome</keyword>
<sequence length="261" mass="28213">MTAQWSVFVAPVGQPDSPWAQENPDLVLPTASIGKLVLLGELARQIDAGLIDPGERVTWTDEDFLHDSGLWHVLDQRDLTIADAARLVGAVSDNLATNVLLRRVGLEAVRAYGEHLGLAPLELLDFVREERDTSIPGVAWTLSVGSARSLWNYMDLLAAGQIPELVAQWLSLDTDLSMVASAFLLDPLAHTAYDADDVLLINKTGTLNRVRADVGLVEAGGTRLAYAAIAEFDPAAGDLVPVMARMRQIGDAIRDRMTPPS</sequence>
<protein>
    <submittedName>
        <fullName evidence="2">Beta-lactamase class A</fullName>
    </submittedName>
</protein>
<reference evidence="3" key="1">
    <citation type="submission" date="2016-10" db="EMBL/GenBank/DDBJ databases">
        <authorList>
            <person name="Varghese N."/>
            <person name="Submissions S."/>
        </authorList>
    </citation>
    <scope>NUCLEOTIDE SEQUENCE [LARGE SCALE GENOMIC DNA]</scope>
    <source>
        <strain evidence="3">DSM 22951</strain>
    </source>
</reference>
<dbReference type="InterPro" id="IPR012338">
    <property type="entry name" value="Beta-lactam/transpept-like"/>
</dbReference>
<dbReference type="InterPro" id="IPR045155">
    <property type="entry name" value="Beta-lactam_cat"/>
</dbReference>
<organism evidence="2 3">
    <name type="scientific">Branchiibius hedensis</name>
    <dbReference type="NCBI Taxonomy" id="672460"/>
    <lineage>
        <taxon>Bacteria</taxon>
        <taxon>Bacillati</taxon>
        <taxon>Actinomycetota</taxon>
        <taxon>Actinomycetes</taxon>
        <taxon>Micrococcales</taxon>
        <taxon>Dermacoccaceae</taxon>
        <taxon>Branchiibius</taxon>
    </lineage>
</organism>
<dbReference type="Gene3D" id="3.40.710.10">
    <property type="entry name" value="DD-peptidase/beta-lactamase superfamily"/>
    <property type="match status" value="1"/>
</dbReference>
<dbReference type="EMBL" id="UESZ01000001">
    <property type="protein sequence ID" value="SSA32934.1"/>
    <property type="molecule type" value="Genomic_DNA"/>
</dbReference>
<dbReference type="AlphaFoldDB" id="A0A2Y8ZMC5"/>
<dbReference type="Pfam" id="PF13354">
    <property type="entry name" value="Beta-lactamase2"/>
    <property type="match status" value="1"/>
</dbReference>
<dbReference type="OrthoDB" id="3673924at2"/>
<proteinExistence type="predicted"/>
<dbReference type="Proteomes" id="UP000250028">
    <property type="component" value="Unassembled WGS sequence"/>
</dbReference>
<evidence type="ECO:0000313" key="3">
    <source>
        <dbReference type="Proteomes" id="UP000250028"/>
    </source>
</evidence>
<evidence type="ECO:0000313" key="2">
    <source>
        <dbReference type="EMBL" id="SSA32934.1"/>
    </source>
</evidence>
<dbReference type="GO" id="GO:0046677">
    <property type="term" value="P:response to antibiotic"/>
    <property type="evidence" value="ECO:0007669"/>
    <property type="project" value="InterPro"/>
</dbReference>
<dbReference type="PANTHER" id="PTHR35333:SF3">
    <property type="entry name" value="BETA-LACTAMASE-TYPE TRANSPEPTIDASE FOLD CONTAINING PROTEIN"/>
    <property type="match status" value="1"/>
</dbReference>
<dbReference type="GO" id="GO:0008800">
    <property type="term" value="F:beta-lactamase activity"/>
    <property type="evidence" value="ECO:0007669"/>
    <property type="project" value="InterPro"/>
</dbReference>
<dbReference type="PANTHER" id="PTHR35333">
    <property type="entry name" value="BETA-LACTAMASE"/>
    <property type="match status" value="1"/>
</dbReference>
<dbReference type="GO" id="GO:0030655">
    <property type="term" value="P:beta-lactam antibiotic catabolic process"/>
    <property type="evidence" value="ECO:0007669"/>
    <property type="project" value="InterPro"/>
</dbReference>
<name>A0A2Y8ZMC5_9MICO</name>
<feature type="domain" description="Beta-lactamase class A catalytic" evidence="1">
    <location>
        <begin position="19"/>
        <end position="228"/>
    </location>
</feature>
<dbReference type="InterPro" id="IPR000871">
    <property type="entry name" value="Beta-lactam_class-A"/>
</dbReference>